<proteinExistence type="inferred from homology"/>
<organism evidence="4 5">
    <name type="scientific">Solicola gregarius</name>
    <dbReference type="NCBI Taxonomy" id="2908642"/>
    <lineage>
        <taxon>Bacteria</taxon>
        <taxon>Bacillati</taxon>
        <taxon>Actinomycetota</taxon>
        <taxon>Actinomycetes</taxon>
        <taxon>Propionibacteriales</taxon>
        <taxon>Nocardioidaceae</taxon>
        <taxon>Solicola</taxon>
    </lineage>
</organism>
<keyword evidence="2" id="KW-0175">Coiled coil</keyword>
<dbReference type="GO" id="GO:0005886">
    <property type="term" value="C:plasma membrane"/>
    <property type="evidence" value="ECO:0007669"/>
    <property type="project" value="TreeGrafter"/>
</dbReference>
<dbReference type="Proteomes" id="UP001164390">
    <property type="component" value="Chromosome"/>
</dbReference>
<evidence type="ECO:0000256" key="2">
    <source>
        <dbReference type="SAM" id="Coils"/>
    </source>
</evidence>
<dbReference type="Gene3D" id="3.30.70.1880">
    <property type="entry name" value="Protein of unknown function DUF881"/>
    <property type="match status" value="1"/>
</dbReference>
<evidence type="ECO:0000313" key="4">
    <source>
        <dbReference type="EMBL" id="UYM05145.1"/>
    </source>
</evidence>
<dbReference type="RefSeq" id="WP_271633922.1">
    <property type="nucleotide sequence ID" value="NZ_CP094970.1"/>
</dbReference>
<dbReference type="InterPro" id="IPR010273">
    <property type="entry name" value="DUF881"/>
</dbReference>
<protein>
    <submittedName>
        <fullName evidence="4">DUF881 domain-containing protein</fullName>
    </submittedName>
</protein>
<reference evidence="4" key="1">
    <citation type="submission" date="2022-01" db="EMBL/GenBank/DDBJ databases">
        <title>Nocardioidaceae gen. sp. A5X3R13.</title>
        <authorList>
            <person name="Lopez Marin M.A."/>
            <person name="Uhlik O."/>
        </authorList>
    </citation>
    <scope>NUCLEOTIDE SEQUENCE</scope>
    <source>
        <strain evidence="4">A5X3R13</strain>
    </source>
</reference>
<evidence type="ECO:0000256" key="3">
    <source>
        <dbReference type="SAM" id="Phobius"/>
    </source>
</evidence>
<dbReference type="Pfam" id="PF05949">
    <property type="entry name" value="DUF881"/>
    <property type="match status" value="1"/>
</dbReference>
<keyword evidence="3" id="KW-0472">Membrane</keyword>
<evidence type="ECO:0000313" key="5">
    <source>
        <dbReference type="Proteomes" id="UP001164390"/>
    </source>
</evidence>
<keyword evidence="3" id="KW-1133">Transmembrane helix</keyword>
<gene>
    <name evidence="4" type="ORF">L0C25_21910</name>
</gene>
<accession>A0AA46YJZ9</accession>
<dbReference type="PANTHER" id="PTHR37313">
    <property type="entry name" value="UPF0749 PROTEIN RV1825"/>
    <property type="match status" value="1"/>
</dbReference>
<comment type="similarity">
    <text evidence="1">Belongs to the UPF0749 family.</text>
</comment>
<keyword evidence="3" id="KW-0812">Transmembrane</keyword>
<feature type="transmembrane region" description="Helical" evidence="3">
    <location>
        <begin position="30"/>
        <end position="49"/>
    </location>
</feature>
<dbReference type="AlphaFoldDB" id="A0AA46YJZ9"/>
<dbReference type="PANTHER" id="PTHR37313:SF2">
    <property type="entry name" value="UPF0749 PROTEIN YLXX"/>
    <property type="match status" value="1"/>
</dbReference>
<evidence type="ECO:0000256" key="1">
    <source>
        <dbReference type="ARBA" id="ARBA00009108"/>
    </source>
</evidence>
<feature type="coiled-coil region" evidence="2">
    <location>
        <begin position="72"/>
        <end position="106"/>
    </location>
</feature>
<name>A0AA46YJZ9_9ACTN</name>
<sequence length="252" mass="26965">MSSMPESNSGSDEPTTGRVRLWRALKARPARAQIVVAVLLGVLGFAAVMQVQSVREDEDFAGYRRGDLVQLLDSLDAAHERVSADLQELNATRDRLESSTNRTKAAREAAAKEAERLSVLSGTVPVTGPGVRITITDEENAVGASTLLNAVEELRDAGAEAIQINGVVRIIAQSYFVDSDRGIRVDGRELTRPLVLDVIGDSDTLQDAVGFRGGLIDEVELVGGQAEVEEVASIDITALSDPREPEYAQPAS</sequence>
<dbReference type="KEGG" id="sgrg:L0C25_21910"/>
<dbReference type="EMBL" id="CP094970">
    <property type="protein sequence ID" value="UYM05145.1"/>
    <property type="molecule type" value="Genomic_DNA"/>
</dbReference>
<keyword evidence="5" id="KW-1185">Reference proteome</keyword>